<dbReference type="SUPFAM" id="SSF51735">
    <property type="entry name" value="NAD(P)-binding Rossmann-fold domains"/>
    <property type="match status" value="2"/>
</dbReference>
<dbReference type="RefSeq" id="WP_211860528.1">
    <property type="nucleotide sequence ID" value="NZ_JAAEDM010000005.1"/>
</dbReference>
<dbReference type="PANTHER" id="PTHR43377:SF1">
    <property type="entry name" value="BILIVERDIN REDUCTASE A"/>
    <property type="match status" value="1"/>
</dbReference>
<dbReference type="InterPro" id="IPR000683">
    <property type="entry name" value="Gfo/Idh/MocA-like_OxRdtase_N"/>
</dbReference>
<comment type="caution">
    <text evidence="3">The sequence shown here is derived from an EMBL/GenBank/DDBJ whole genome shotgun (WGS) entry which is preliminary data.</text>
</comment>
<dbReference type="EMBL" id="JAAEDM010000005">
    <property type="protein sequence ID" value="MBR0670152.1"/>
    <property type="molecule type" value="Genomic_DNA"/>
</dbReference>
<feature type="domain" description="Gfo/Idh/MocA-like oxidoreductase N-terminal" evidence="2">
    <location>
        <begin position="3"/>
        <end position="120"/>
    </location>
</feature>
<gene>
    <name evidence="3" type="ORF">GXW76_03110</name>
</gene>
<dbReference type="Proteomes" id="UP001138751">
    <property type="component" value="Unassembled WGS sequence"/>
</dbReference>
<keyword evidence="4" id="KW-1185">Reference proteome</keyword>
<dbReference type="Gene3D" id="3.30.360.10">
    <property type="entry name" value="Dihydrodipicolinate Reductase, domain 2"/>
    <property type="match status" value="1"/>
</dbReference>
<name>A0A9X9WSM3_9PROT</name>
<evidence type="ECO:0000259" key="1">
    <source>
        <dbReference type="Pfam" id="PF01370"/>
    </source>
</evidence>
<dbReference type="InterPro" id="IPR051450">
    <property type="entry name" value="Gfo/Idh/MocA_Oxidoreductases"/>
</dbReference>
<protein>
    <submittedName>
        <fullName evidence="3">Gfo/Idh/MocA family oxidoreductase</fullName>
    </submittedName>
</protein>
<evidence type="ECO:0000313" key="3">
    <source>
        <dbReference type="EMBL" id="MBR0670152.1"/>
    </source>
</evidence>
<dbReference type="Pfam" id="PF01408">
    <property type="entry name" value="GFO_IDH_MocA"/>
    <property type="match status" value="1"/>
</dbReference>
<reference evidence="3" key="1">
    <citation type="submission" date="2020-01" db="EMBL/GenBank/DDBJ databases">
        <authorList>
            <person name="Rat A."/>
        </authorList>
    </citation>
    <scope>NUCLEOTIDE SEQUENCE</scope>
    <source>
        <strain evidence="3">LMG 31231</strain>
    </source>
</reference>
<organism evidence="3 4">
    <name type="scientific">Neoroseomonas soli</name>
    <dbReference type="NCBI Taxonomy" id="1081025"/>
    <lineage>
        <taxon>Bacteria</taxon>
        <taxon>Pseudomonadati</taxon>
        <taxon>Pseudomonadota</taxon>
        <taxon>Alphaproteobacteria</taxon>
        <taxon>Acetobacterales</taxon>
        <taxon>Acetobacteraceae</taxon>
        <taxon>Neoroseomonas</taxon>
    </lineage>
</organism>
<dbReference type="AlphaFoldDB" id="A0A9X9WSM3"/>
<evidence type="ECO:0000313" key="4">
    <source>
        <dbReference type="Proteomes" id="UP001138751"/>
    </source>
</evidence>
<dbReference type="InterPro" id="IPR036291">
    <property type="entry name" value="NAD(P)-bd_dom_sf"/>
</dbReference>
<reference evidence="3" key="2">
    <citation type="journal article" date="2021" name="Syst. Appl. Microbiol.">
        <title>Roseomonas hellenica sp. nov., isolated from roots of wild-growing Alkanna tinctoria.</title>
        <authorList>
            <person name="Rat A."/>
            <person name="Naranjo H.D."/>
            <person name="Lebbe L."/>
            <person name="Cnockaert M."/>
            <person name="Krigas N."/>
            <person name="Grigoriadou K."/>
            <person name="Maloupa E."/>
            <person name="Willems A."/>
        </authorList>
    </citation>
    <scope>NUCLEOTIDE SEQUENCE</scope>
    <source>
        <strain evidence="3">LMG 31231</strain>
    </source>
</reference>
<dbReference type="Pfam" id="PF01370">
    <property type="entry name" value="Epimerase"/>
    <property type="match status" value="1"/>
</dbReference>
<dbReference type="SUPFAM" id="SSF55347">
    <property type="entry name" value="Glyceraldehyde-3-phosphate dehydrogenase-like, C-terminal domain"/>
    <property type="match status" value="1"/>
</dbReference>
<sequence length="695" mass="72566">MRRICLIGAGGIARVHAEALSGMRDVSVVAVVDPRPGAAEELAGRTPGAAAFASAEAALAARGFDAAHVLTPPETHAGLALPLLEAGKDVLVEKPMATSAADCARLAEAARTTGARLGVNQNFLFHPAFAALRRSLAAGRHGPPRFVDCVYSVPLRQLSAGQFGHWMFEAPVNILLEQAVHPLSQIQALAGPFRQVTAIPGPSRDLWQGRRFHPAFTVALGGERLDAQLRFAVGETYPVWQVSVICDDGVAVADILANRFYAHGRTRWADAIDGVASAALGGGGMFAASLANAGRYGLSLLGLAGRSDAFFRSMRDSIAAFHAGPGTTFEADATFGTQLVGTCERIAASLPCEEPPSLPAPATLEGRPDVAVLGGTGFIGRATVARLLQEGLRVTVMARSVRGLPPVFSGPRLRLARGDIANAAEVAHAIEGAGQVVNLAHGGGGADYAAIRAAMVGGAEAVARACLGQGARRLIHVGSIAALYLGPDAGVVTGATPPDREAARRSDYARAKAECDVMLLGLHGAEGLPVCILRPGLVVGAGTSPFHGGLGFFNNEQHCIGWNRGLNPLPFVLVEDIAEAILSSLRAPGIEGRCYNLVGGVRPSARDYIAQLGSALGRPLRFHPKFPGMLLAEETAKWLVKRLGGRRVPVPSRRDILSRGLRATFDCSDAERDLGWTPVADAAVFAARAIDVHVP</sequence>
<accession>A0A9X9WSM3</accession>
<dbReference type="InterPro" id="IPR001509">
    <property type="entry name" value="Epimerase_deHydtase"/>
</dbReference>
<evidence type="ECO:0000259" key="2">
    <source>
        <dbReference type="Pfam" id="PF01408"/>
    </source>
</evidence>
<feature type="domain" description="NAD-dependent epimerase/dehydratase" evidence="1">
    <location>
        <begin position="370"/>
        <end position="596"/>
    </location>
</feature>
<dbReference type="Gene3D" id="3.40.50.720">
    <property type="entry name" value="NAD(P)-binding Rossmann-like Domain"/>
    <property type="match status" value="2"/>
</dbReference>
<dbReference type="PANTHER" id="PTHR43377">
    <property type="entry name" value="BILIVERDIN REDUCTASE A"/>
    <property type="match status" value="1"/>
</dbReference>
<dbReference type="GO" id="GO:0000166">
    <property type="term" value="F:nucleotide binding"/>
    <property type="evidence" value="ECO:0007669"/>
    <property type="project" value="InterPro"/>
</dbReference>
<proteinExistence type="predicted"/>